<dbReference type="EMBL" id="RAVZ01000043">
    <property type="protein sequence ID" value="RKG91618.1"/>
    <property type="molecule type" value="Genomic_DNA"/>
</dbReference>
<evidence type="ECO:0008006" key="5">
    <source>
        <dbReference type="Google" id="ProtNLM"/>
    </source>
</evidence>
<dbReference type="AlphaFoldDB" id="A0A3A8J996"/>
<keyword evidence="2" id="KW-0472">Membrane</keyword>
<evidence type="ECO:0000256" key="2">
    <source>
        <dbReference type="SAM" id="Phobius"/>
    </source>
</evidence>
<feature type="transmembrane region" description="Helical" evidence="2">
    <location>
        <begin position="270"/>
        <end position="293"/>
    </location>
</feature>
<reference evidence="4" key="1">
    <citation type="submission" date="2018-09" db="EMBL/GenBank/DDBJ databases">
        <authorList>
            <person name="Livingstone P.G."/>
            <person name="Whitworth D.E."/>
        </authorList>
    </citation>
    <scope>NUCLEOTIDE SEQUENCE [LARGE SCALE GENOMIC DNA]</scope>
    <source>
        <strain evidence="4">CA054A</strain>
    </source>
</reference>
<keyword evidence="2" id="KW-0812">Transmembrane</keyword>
<feature type="transmembrane region" description="Helical" evidence="2">
    <location>
        <begin position="30"/>
        <end position="52"/>
    </location>
</feature>
<keyword evidence="2" id="KW-1133">Transmembrane helix</keyword>
<dbReference type="Proteomes" id="UP000268094">
    <property type="component" value="Unassembled WGS sequence"/>
</dbReference>
<accession>A0A3A8J996</accession>
<dbReference type="RefSeq" id="WP_120540252.1">
    <property type="nucleotide sequence ID" value="NZ_RAVZ01000043.1"/>
</dbReference>
<gene>
    <name evidence="3" type="ORF">D7V88_09260</name>
</gene>
<feature type="transmembrane region" description="Helical" evidence="2">
    <location>
        <begin position="72"/>
        <end position="96"/>
    </location>
</feature>
<feature type="region of interest" description="Disordered" evidence="1">
    <location>
        <begin position="307"/>
        <end position="326"/>
    </location>
</feature>
<feature type="transmembrane region" description="Helical" evidence="2">
    <location>
        <begin position="108"/>
        <end position="130"/>
    </location>
</feature>
<proteinExistence type="predicted"/>
<protein>
    <recommendedName>
        <fullName evidence="5">PhnA-like protein</fullName>
    </recommendedName>
</protein>
<sequence length="326" mass="32945">MATIVESERAGIIRERSGGIPAIPGTASKLSWGAIFGGTFVALGVWILLYTLGLALGLSSVDPGDASSAKSAGIFTGIWSVIVPLVALFVGGVVAARTAGIVDKAGGALHGAVLWGLTTLAGVIVLGMLLSSVMGAVFNVGKAAVGAGGAAAVGAVTGGGNAAQAFGLNANDALAPVNQRLRQEGKPAITANQLEAATKDIVTEGVRQGRMDRELLVSNIAQNTNLSRADAEDVANRVEMQVDQAKAKAGQVGQDVQQGALKVADQSGRVFWGLFAGLLLGLVAAVLGATLGVSRRQRILGEGVVATTTTTTTPPTTPTSRREVYP</sequence>
<evidence type="ECO:0000313" key="4">
    <source>
        <dbReference type="Proteomes" id="UP000268094"/>
    </source>
</evidence>
<name>A0A3A8J996_9BACT</name>
<organism evidence="3 4">
    <name type="scientific">Corallococcus terminator</name>
    <dbReference type="NCBI Taxonomy" id="2316733"/>
    <lineage>
        <taxon>Bacteria</taxon>
        <taxon>Pseudomonadati</taxon>
        <taxon>Myxococcota</taxon>
        <taxon>Myxococcia</taxon>
        <taxon>Myxococcales</taxon>
        <taxon>Cystobacterineae</taxon>
        <taxon>Myxococcaceae</taxon>
        <taxon>Corallococcus</taxon>
    </lineage>
</organism>
<comment type="caution">
    <text evidence="3">The sequence shown here is derived from an EMBL/GenBank/DDBJ whole genome shotgun (WGS) entry which is preliminary data.</text>
</comment>
<evidence type="ECO:0000256" key="1">
    <source>
        <dbReference type="SAM" id="MobiDB-lite"/>
    </source>
</evidence>
<keyword evidence="4" id="KW-1185">Reference proteome</keyword>
<evidence type="ECO:0000313" key="3">
    <source>
        <dbReference type="EMBL" id="RKG91618.1"/>
    </source>
</evidence>
<dbReference type="OrthoDB" id="508787at2"/>